<evidence type="ECO:0000259" key="2">
    <source>
        <dbReference type="Pfam" id="PF00892"/>
    </source>
</evidence>
<feature type="transmembrane region" description="Helical" evidence="1">
    <location>
        <begin position="215"/>
        <end position="233"/>
    </location>
</feature>
<dbReference type="AlphaFoldDB" id="J4WU29"/>
<organism evidence="3 4">
    <name type="scientific">SAR86 cluster bacterium SAR86A</name>
    <dbReference type="NCBI Taxonomy" id="1123866"/>
    <lineage>
        <taxon>Bacteria</taxon>
        <taxon>Pseudomonadati</taxon>
        <taxon>Pseudomonadota</taxon>
        <taxon>Gammaproteobacteria</taxon>
        <taxon>SAR86 cluster</taxon>
    </lineage>
</organism>
<feature type="transmembrane region" description="Helical" evidence="1">
    <location>
        <begin position="240"/>
        <end position="264"/>
    </location>
</feature>
<dbReference type="GO" id="GO:0016020">
    <property type="term" value="C:membrane"/>
    <property type="evidence" value="ECO:0007669"/>
    <property type="project" value="InterPro"/>
</dbReference>
<name>J4WU29_9GAMM</name>
<dbReference type="InterPro" id="IPR037185">
    <property type="entry name" value="EmrE-like"/>
</dbReference>
<feature type="transmembrane region" description="Helical" evidence="1">
    <location>
        <begin position="97"/>
        <end position="119"/>
    </location>
</feature>
<feature type="domain" description="EamA" evidence="2">
    <location>
        <begin position="154"/>
        <end position="286"/>
    </location>
</feature>
<accession>J4WU29</accession>
<dbReference type="Pfam" id="PF00892">
    <property type="entry name" value="EamA"/>
    <property type="match status" value="2"/>
</dbReference>
<keyword evidence="1" id="KW-0812">Transmembrane</keyword>
<dbReference type="SUPFAM" id="SSF103481">
    <property type="entry name" value="Multidrug resistance efflux transporter EmrE"/>
    <property type="match status" value="2"/>
</dbReference>
<feature type="transmembrane region" description="Helical" evidence="1">
    <location>
        <begin position="126"/>
        <end position="145"/>
    </location>
</feature>
<evidence type="ECO:0000256" key="1">
    <source>
        <dbReference type="SAM" id="Phobius"/>
    </source>
</evidence>
<feature type="transmembrane region" description="Helical" evidence="1">
    <location>
        <begin position="70"/>
        <end position="91"/>
    </location>
</feature>
<evidence type="ECO:0000313" key="3">
    <source>
        <dbReference type="EMBL" id="EJP72145.1"/>
    </source>
</evidence>
<sequence>MKTNFQRSNYFLILALGATLIGFAPIFVKWSSLTPTAISFYRMFLAIPFLFILNFSLNKTLKFSVNNKKTIFYSALASLAFTTDLTLWHFSMNITSVANATIIVNSAPIFVAIIAYIVFSEKPSKGFASSFLITYIGIIGLVYFSNNYINGKILGDILCLVAALFYGIYLLVISRLGSEDSLNIIFYTTLFCCLFSAIPMLIQGGNFIPSSSIEWINLFSLAILCQLGGQYFITHGIGKIPASVGSIGLLMQPLTASILAIFLFNEILNVMQITFAVLSMFGIYLARLNISKSEIKQN</sequence>
<feature type="transmembrane region" description="Helical" evidence="1">
    <location>
        <begin position="151"/>
        <end position="172"/>
    </location>
</feature>
<dbReference type="PANTHER" id="PTHR22911:SF76">
    <property type="entry name" value="EAMA DOMAIN-CONTAINING PROTEIN"/>
    <property type="match status" value="1"/>
</dbReference>
<feature type="transmembrane region" description="Helical" evidence="1">
    <location>
        <begin position="9"/>
        <end position="28"/>
    </location>
</feature>
<dbReference type="InterPro" id="IPR000620">
    <property type="entry name" value="EamA_dom"/>
</dbReference>
<protein>
    <submittedName>
        <fullName evidence="3">Putative transporter, permease protein</fullName>
    </submittedName>
</protein>
<feature type="transmembrane region" description="Helical" evidence="1">
    <location>
        <begin position="184"/>
        <end position="203"/>
    </location>
</feature>
<feature type="transmembrane region" description="Helical" evidence="1">
    <location>
        <begin position="40"/>
        <end position="58"/>
    </location>
</feature>
<proteinExistence type="predicted"/>
<feature type="transmembrane region" description="Helical" evidence="1">
    <location>
        <begin position="270"/>
        <end position="290"/>
    </location>
</feature>
<dbReference type="HOGENOM" id="CLU_033863_0_1_6"/>
<dbReference type="STRING" id="1123866.NT01SARS_0638"/>
<keyword evidence="1" id="KW-0472">Membrane</keyword>
<dbReference type="PANTHER" id="PTHR22911">
    <property type="entry name" value="ACYL-MALONYL CONDENSING ENZYME-RELATED"/>
    <property type="match status" value="1"/>
</dbReference>
<keyword evidence="1" id="KW-1133">Transmembrane helix</keyword>
<reference evidence="3 4" key="1">
    <citation type="journal article" date="2012" name="ISME J.">
        <title>Genomic insights to SAR86, an abundant and uncultivated marine bacterial lineage.</title>
        <authorList>
            <person name="Dupont C.L."/>
            <person name="Rusch D.B."/>
            <person name="Yooseph S."/>
            <person name="Lombardo M.J."/>
            <person name="Richter R.A."/>
            <person name="Valas R."/>
            <person name="Novotny M."/>
            <person name="Yee-Greenbaum J."/>
            <person name="Selengut J.D."/>
            <person name="Haft D.H."/>
            <person name="Halpern A.L."/>
            <person name="Lasken R.S."/>
            <person name="Nealson K."/>
            <person name="Friedman R."/>
            <person name="Venter J.C."/>
        </authorList>
    </citation>
    <scope>NUCLEOTIDE SEQUENCE [LARGE SCALE GENOMIC DNA]</scope>
</reference>
<evidence type="ECO:0000313" key="4">
    <source>
        <dbReference type="Proteomes" id="UP000010305"/>
    </source>
</evidence>
<feature type="domain" description="EamA" evidence="2">
    <location>
        <begin position="12"/>
        <end position="142"/>
    </location>
</feature>
<dbReference type="EMBL" id="JH611156">
    <property type="protein sequence ID" value="EJP72145.1"/>
    <property type="molecule type" value="Genomic_DNA"/>
</dbReference>
<dbReference type="Proteomes" id="UP000010305">
    <property type="component" value="Unassembled WGS sequence"/>
</dbReference>
<gene>
    <name evidence="3" type="ORF">NT01SARS_0638</name>
</gene>